<keyword evidence="10" id="KW-1185">Reference proteome</keyword>
<keyword evidence="6" id="KW-0998">Cell outer membrane</keyword>
<dbReference type="PANTHER" id="PTHR30069:SF46">
    <property type="entry name" value="OAR PROTEIN"/>
    <property type="match status" value="1"/>
</dbReference>
<keyword evidence="7" id="KW-0732">Signal</keyword>
<comment type="caution">
    <text evidence="9">The sequence shown here is derived from an EMBL/GenBank/DDBJ whole genome shotgun (WGS) entry which is preliminary data.</text>
</comment>
<reference evidence="9 10" key="1">
    <citation type="submission" date="2019-02" db="EMBL/GenBank/DDBJ databases">
        <title>Genomic Encyclopedia of Archaeal and Bacterial Type Strains, Phase II (KMG-II): from individual species to whole genera.</title>
        <authorList>
            <person name="Goeker M."/>
        </authorList>
    </citation>
    <scope>NUCLEOTIDE SEQUENCE [LARGE SCALE GENOMIC DNA]</scope>
    <source>
        <strain evidence="9 10">DSM 18101</strain>
    </source>
</reference>
<dbReference type="Gene3D" id="2.60.40.1120">
    <property type="entry name" value="Carboxypeptidase-like, regulatory domain"/>
    <property type="match status" value="1"/>
</dbReference>
<feature type="signal peptide" evidence="7">
    <location>
        <begin position="1"/>
        <end position="29"/>
    </location>
</feature>
<evidence type="ECO:0000256" key="3">
    <source>
        <dbReference type="ARBA" id="ARBA00022452"/>
    </source>
</evidence>
<dbReference type="GO" id="GO:0004180">
    <property type="term" value="F:carboxypeptidase activity"/>
    <property type="evidence" value="ECO:0007669"/>
    <property type="project" value="UniProtKB-KW"/>
</dbReference>
<dbReference type="InterPro" id="IPR039426">
    <property type="entry name" value="TonB-dep_rcpt-like"/>
</dbReference>
<dbReference type="SUPFAM" id="SSF56935">
    <property type="entry name" value="Porins"/>
    <property type="match status" value="1"/>
</dbReference>
<keyword evidence="2" id="KW-0813">Transport</keyword>
<keyword evidence="3" id="KW-1134">Transmembrane beta strand</keyword>
<dbReference type="InterPro" id="IPR008969">
    <property type="entry name" value="CarboxyPept-like_regulatory"/>
</dbReference>
<dbReference type="Pfam" id="PF25183">
    <property type="entry name" value="OMP_b-brl_4"/>
    <property type="match status" value="1"/>
</dbReference>
<keyword evidence="9" id="KW-0645">Protease</keyword>
<dbReference type="InterPro" id="IPR036942">
    <property type="entry name" value="Beta-barrel_TonB_sf"/>
</dbReference>
<dbReference type="AlphaFoldDB" id="A0A4Q7YUW5"/>
<evidence type="ECO:0000259" key="8">
    <source>
        <dbReference type="Pfam" id="PF25183"/>
    </source>
</evidence>
<protein>
    <submittedName>
        <fullName evidence="9">Carboxypeptidase family protein</fullName>
    </submittedName>
</protein>
<evidence type="ECO:0000256" key="4">
    <source>
        <dbReference type="ARBA" id="ARBA00022692"/>
    </source>
</evidence>
<keyword evidence="9" id="KW-0378">Hydrolase</keyword>
<keyword evidence="9" id="KW-0121">Carboxypeptidase</keyword>
<dbReference type="OrthoDB" id="97893at2"/>
<dbReference type="PANTHER" id="PTHR30069">
    <property type="entry name" value="TONB-DEPENDENT OUTER MEMBRANE RECEPTOR"/>
    <property type="match status" value="1"/>
</dbReference>
<evidence type="ECO:0000313" key="10">
    <source>
        <dbReference type="Proteomes" id="UP000292958"/>
    </source>
</evidence>
<dbReference type="Proteomes" id="UP000292958">
    <property type="component" value="Unassembled WGS sequence"/>
</dbReference>
<dbReference type="GO" id="GO:0009279">
    <property type="term" value="C:cell outer membrane"/>
    <property type="evidence" value="ECO:0007669"/>
    <property type="project" value="UniProtKB-SubCell"/>
</dbReference>
<dbReference type="RefSeq" id="WP_130418905.1">
    <property type="nucleotide sequence ID" value="NZ_SHKW01000001.1"/>
</dbReference>
<evidence type="ECO:0000256" key="2">
    <source>
        <dbReference type="ARBA" id="ARBA00022448"/>
    </source>
</evidence>
<organism evidence="9 10">
    <name type="scientific">Edaphobacter modestus</name>
    <dbReference type="NCBI Taxonomy" id="388466"/>
    <lineage>
        <taxon>Bacteria</taxon>
        <taxon>Pseudomonadati</taxon>
        <taxon>Acidobacteriota</taxon>
        <taxon>Terriglobia</taxon>
        <taxon>Terriglobales</taxon>
        <taxon>Acidobacteriaceae</taxon>
        <taxon>Edaphobacter</taxon>
    </lineage>
</organism>
<dbReference type="SUPFAM" id="SSF49464">
    <property type="entry name" value="Carboxypeptidase regulatory domain-like"/>
    <property type="match status" value="1"/>
</dbReference>
<dbReference type="GO" id="GO:0044718">
    <property type="term" value="P:siderophore transmembrane transport"/>
    <property type="evidence" value="ECO:0007669"/>
    <property type="project" value="TreeGrafter"/>
</dbReference>
<evidence type="ECO:0000256" key="5">
    <source>
        <dbReference type="ARBA" id="ARBA00023136"/>
    </source>
</evidence>
<dbReference type="EMBL" id="SHKW01000001">
    <property type="protein sequence ID" value="RZU40901.1"/>
    <property type="molecule type" value="Genomic_DNA"/>
</dbReference>
<proteinExistence type="predicted"/>
<dbReference type="InterPro" id="IPR057601">
    <property type="entry name" value="Oar-like_b-barrel"/>
</dbReference>
<dbReference type="Gene3D" id="2.40.170.20">
    <property type="entry name" value="TonB-dependent receptor, beta-barrel domain"/>
    <property type="match status" value="1"/>
</dbReference>
<dbReference type="Pfam" id="PF13620">
    <property type="entry name" value="CarboxypepD_reg"/>
    <property type="match status" value="1"/>
</dbReference>
<evidence type="ECO:0000256" key="1">
    <source>
        <dbReference type="ARBA" id="ARBA00004571"/>
    </source>
</evidence>
<feature type="domain" description="TonB-dependent transporter Oar-like beta-barrel" evidence="8">
    <location>
        <begin position="247"/>
        <end position="1092"/>
    </location>
</feature>
<evidence type="ECO:0000313" key="9">
    <source>
        <dbReference type="EMBL" id="RZU40901.1"/>
    </source>
</evidence>
<sequence length="1099" mass="118560">MSYPPACKRLLTLAAAAVFAVSAALPAAAQTSAVGNITGTVTDSSGAAVPGATIVIMNSDTGATRTLTAGGNGDFTSAFLQPGNYEIIFSGPGFGKVDRKNLILTVGQTLSVDAALPAAQASSEITVTDASPLIDTEKSEVSQTVGAQLVSNLPVNGRRWDNFVLLTPNVVPDGNTGLISYRGISGLYNTNLVDGTNNQQAFFSEARGRSLGAPYVFSQDSIKEFQSSASGYSAEFGQAAGGQINAITKSGTNTTHGDLFYYLRYPSLNALDPFAKYTGRLNNQPFLLQPTVHQQQQFGGSVGGPIIKDKLFYFFTYDGFRKVNPILFTSSVSAADITRYGNNTYVANVSGVQTPVTTCPAGVSLAQCNAAAQYIIGSLTAFPRNTTQDIFFPRLDYQLNDKNHLSASFNWQNFKLPNGYRTDSTRNNDSNTSNGRNDFHERFLVANWESVVSANSANALHFQWSRDLETTGSNAPGPATSISGLFSYGGNLALPRPAFPDEHRWQVFDVYSTTRGRHSLKAGVDLNFIHDYIANLFQGNGNYTYSGTPYGAFANWVQDVYGLNGARHYNNFTQVADLISTVPGSDDFWNKDLSVFAEDSWKVLPSFTLTAGVRYDTQLVPQPPRPYITSANGQPSPLGKYYTDTININYKMIQPRVGFSWSPQPGTVFRGGYGMFYGLTSNSTFYALRVENGVFQQQYNFASPTAPGAPAAPNVLFTPPGPALAAPFAGAATPQAVGLGNAALPTISFRGLSPDFSNPFTHSMDLGVEQELPLHSSLSLSYVGTRGLRLPYFIDVNQPAPTTTRTYDVYNSSNVLTQQVTVPFSPVSSPRPSPNDGSILAGFSGLNSWYHALAVTIRKPMSHNVELLVNYTWSKAMDNSQVSGVNGTFNGTNVLLDPFNLKNNYPSGINLTREYSRSDLDMRSRFVGSLIATSNFTLPSRYARTIVNGWMLSGTFTAQSGTPLTAFMSNNPTGGLDGTATGMGVNLNNSPGSAFGRAPFVPRNAYVYGGVRNLDARISRDFPIHESIKFQLLMEAFNAVNKRQVLGVNNLAYSFAAPLATGGNQRIQPYTATQFGTPTQTTGVLYGPRQLQFAAKLFF</sequence>
<evidence type="ECO:0000256" key="6">
    <source>
        <dbReference type="ARBA" id="ARBA00023237"/>
    </source>
</evidence>
<gene>
    <name evidence="9" type="ORF">BDD14_2390</name>
</gene>
<accession>A0A4Q7YUW5</accession>
<comment type="subcellular location">
    <subcellularLocation>
        <location evidence="1">Cell outer membrane</location>
        <topology evidence="1">Multi-pass membrane protein</topology>
    </subcellularLocation>
</comment>
<dbReference type="GO" id="GO:0015344">
    <property type="term" value="F:siderophore uptake transmembrane transporter activity"/>
    <property type="evidence" value="ECO:0007669"/>
    <property type="project" value="TreeGrafter"/>
</dbReference>
<keyword evidence="4" id="KW-0812">Transmembrane</keyword>
<feature type="chain" id="PRO_5020983542" evidence="7">
    <location>
        <begin position="30"/>
        <end position="1099"/>
    </location>
</feature>
<keyword evidence="5" id="KW-0472">Membrane</keyword>
<evidence type="ECO:0000256" key="7">
    <source>
        <dbReference type="SAM" id="SignalP"/>
    </source>
</evidence>
<name>A0A4Q7YUW5_9BACT</name>